<dbReference type="PROSITE" id="PS50885">
    <property type="entry name" value="HAMP"/>
    <property type="match status" value="1"/>
</dbReference>
<dbReference type="PROSITE" id="PS50112">
    <property type="entry name" value="PAS"/>
    <property type="match status" value="1"/>
</dbReference>
<dbReference type="CDD" id="cd01949">
    <property type="entry name" value="GGDEF"/>
    <property type="match status" value="1"/>
</dbReference>
<dbReference type="CDD" id="cd00130">
    <property type="entry name" value="PAS"/>
    <property type="match status" value="1"/>
</dbReference>
<dbReference type="NCBIfam" id="TIGR00229">
    <property type="entry name" value="sensory_box"/>
    <property type="match status" value="1"/>
</dbReference>
<dbReference type="PANTHER" id="PTHR44757">
    <property type="entry name" value="DIGUANYLATE CYCLASE DGCP"/>
    <property type="match status" value="1"/>
</dbReference>
<feature type="transmembrane region" description="Helical" evidence="1">
    <location>
        <begin position="12"/>
        <end position="32"/>
    </location>
</feature>
<keyword evidence="1" id="KW-0472">Membrane</keyword>
<dbReference type="InterPro" id="IPR000014">
    <property type="entry name" value="PAS"/>
</dbReference>
<dbReference type="Gene3D" id="3.30.70.270">
    <property type="match status" value="1"/>
</dbReference>
<dbReference type="SUPFAM" id="SSF55785">
    <property type="entry name" value="PYP-like sensor domain (PAS domain)"/>
    <property type="match status" value="1"/>
</dbReference>
<dbReference type="PROSITE" id="PS50887">
    <property type="entry name" value="GGDEF"/>
    <property type="match status" value="1"/>
</dbReference>
<dbReference type="SMART" id="SM00304">
    <property type="entry name" value="HAMP"/>
    <property type="match status" value="1"/>
</dbReference>
<dbReference type="SUPFAM" id="SSF55073">
    <property type="entry name" value="Nucleotide cyclase"/>
    <property type="match status" value="1"/>
</dbReference>
<dbReference type="InterPro" id="IPR035965">
    <property type="entry name" value="PAS-like_dom_sf"/>
</dbReference>
<dbReference type="InterPro" id="IPR029787">
    <property type="entry name" value="Nucleotide_cyclase"/>
</dbReference>
<accession>A0A937CLS0</accession>
<evidence type="ECO:0000313" key="6">
    <source>
        <dbReference type="EMBL" id="MBL0371976.1"/>
    </source>
</evidence>
<dbReference type="Pfam" id="PF00990">
    <property type="entry name" value="GGDEF"/>
    <property type="match status" value="1"/>
</dbReference>
<dbReference type="Pfam" id="PF00672">
    <property type="entry name" value="HAMP"/>
    <property type="match status" value="1"/>
</dbReference>
<dbReference type="FunFam" id="3.30.70.270:FF:000001">
    <property type="entry name" value="Diguanylate cyclase domain protein"/>
    <property type="match status" value="1"/>
</dbReference>
<dbReference type="InterPro" id="IPR052155">
    <property type="entry name" value="Biofilm_reg_signaling"/>
</dbReference>
<dbReference type="GO" id="GO:0003824">
    <property type="term" value="F:catalytic activity"/>
    <property type="evidence" value="ECO:0007669"/>
    <property type="project" value="UniProtKB-ARBA"/>
</dbReference>
<dbReference type="Gene3D" id="6.10.340.10">
    <property type="match status" value="1"/>
</dbReference>
<proteinExistence type="predicted"/>
<protein>
    <submittedName>
        <fullName evidence="6">EAL domain-containing protein</fullName>
    </submittedName>
</protein>
<dbReference type="Gene3D" id="3.20.20.450">
    <property type="entry name" value="EAL domain"/>
    <property type="match status" value="1"/>
</dbReference>
<dbReference type="Pfam" id="PF00563">
    <property type="entry name" value="EAL"/>
    <property type="match status" value="1"/>
</dbReference>
<dbReference type="SUPFAM" id="SSF141868">
    <property type="entry name" value="EAL domain-like"/>
    <property type="match status" value="1"/>
</dbReference>
<evidence type="ECO:0000259" key="4">
    <source>
        <dbReference type="PROSITE" id="PS50885"/>
    </source>
</evidence>
<keyword evidence="1" id="KW-0812">Transmembrane</keyword>
<feature type="domain" description="HAMP" evidence="4">
    <location>
        <begin position="168"/>
        <end position="220"/>
    </location>
</feature>
<comment type="caution">
    <text evidence="6">The sequence shown here is derived from an EMBL/GenBank/DDBJ whole genome shotgun (WGS) entry which is preliminary data.</text>
</comment>
<evidence type="ECO:0000313" key="7">
    <source>
        <dbReference type="Proteomes" id="UP000633219"/>
    </source>
</evidence>
<dbReference type="AlphaFoldDB" id="A0A937CLS0"/>
<dbReference type="SUPFAM" id="SSF158472">
    <property type="entry name" value="HAMP domain-like"/>
    <property type="match status" value="1"/>
</dbReference>
<dbReference type="InterPro" id="IPR000160">
    <property type="entry name" value="GGDEF_dom"/>
</dbReference>
<organism evidence="6 7">
    <name type="scientific">Rhizobium setariae</name>
    <dbReference type="NCBI Taxonomy" id="2801340"/>
    <lineage>
        <taxon>Bacteria</taxon>
        <taxon>Pseudomonadati</taxon>
        <taxon>Pseudomonadota</taxon>
        <taxon>Alphaproteobacteria</taxon>
        <taxon>Hyphomicrobiales</taxon>
        <taxon>Rhizobiaceae</taxon>
        <taxon>Rhizobium/Agrobacterium group</taxon>
        <taxon>Rhizobium</taxon>
    </lineage>
</organism>
<evidence type="ECO:0000259" key="5">
    <source>
        <dbReference type="PROSITE" id="PS50887"/>
    </source>
</evidence>
<keyword evidence="7" id="KW-1185">Reference proteome</keyword>
<dbReference type="InterPro" id="IPR003660">
    <property type="entry name" value="HAMP_dom"/>
</dbReference>
<dbReference type="EMBL" id="JAEQNC010000004">
    <property type="protein sequence ID" value="MBL0371976.1"/>
    <property type="molecule type" value="Genomic_DNA"/>
</dbReference>
<dbReference type="SMART" id="SM00267">
    <property type="entry name" value="GGDEF"/>
    <property type="match status" value="1"/>
</dbReference>
<keyword evidence="1" id="KW-1133">Transmembrane helix</keyword>
<dbReference type="PROSITE" id="PS50883">
    <property type="entry name" value="EAL"/>
    <property type="match status" value="1"/>
</dbReference>
<dbReference type="Proteomes" id="UP000633219">
    <property type="component" value="Unassembled WGS sequence"/>
</dbReference>
<feature type="domain" description="EAL" evidence="3">
    <location>
        <begin position="522"/>
        <end position="781"/>
    </location>
</feature>
<sequence>MTHSVEGRFIAIILATLVLVVAPLFVLFLVLAQQQSADEALERGRIMIEANAQALGKPVWDFDIESVRQIARAASSSRSVARVDVRDNTGQIHIQLDERAMTERHGMIVLTRDIEYNTTDGPKKVGVLKLHLIKRPFFNNDNNTIAILAIFALAVLLIFAAAIIGNRQLVIKPLARLTAAIEATRRLGSRHKVDWHSRDEMGSLAANFNAMQTHLAEEEAKIKAAHERATEIYNRTPAMLYSVDGEDRLTAVSNYWLLATGYERNQVIGRIFADFVAEDDVSAYRFRHKPIDGPQGHNGITVRFCRADGELSDMLIMEAAIGPAGTRETLCVMADVTDLKAAEHRNHMQAITDHLTSLLNRQGFEQALTRKIEVADRDETGLACLFVDLDRFKWINDTLGHSAGDKVLQTVVARMRAQLRPGDTMARLGGDEFAILIAAPAPEKAALDVAERIARVIDAPMDIEGHRTNLSASVGIALYPQHAATAAELLQKSDLAMYARKRNGKNGARLFDPELANAAQDRVQIEGFITDGLREDWFDAHLQPIFDLRTGRIAGFEALMRLVHPEHGIIMPAGIVRNAEETGSIGQIGERIFEKAVSQLARLSQYPEFADAYVSVNISPLQFEPALLDRMGGSLLKWGVSPHRIVVEITEAVLMHHNPDVQKILETFGKSGFRLALDDFGTGYSSLSYLHKFPVDIVKIDQSFIRSLTEDGESARKRSRMLVEGITTISHQMNCLVVAEGIEKSEQRDILSVMGVDAGQGYHFSRALTSDDIIRQFASHESMPAQANRQAS</sequence>
<dbReference type="InterPro" id="IPR035919">
    <property type="entry name" value="EAL_sf"/>
</dbReference>
<dbReference type="GO" id="GO:0007165">
    <property type="term" value="P:signal transduction"/>
    <property type="evidence" value="ECO:0007669"/>
    <property type="project" value="InterPro"/>
</dbReference>
<feature type="transmembrane region" description="Helical" evidence="1">
    <location>
        <begin position="144"/>
        <end position="164"/>
    </location>
</feature>
<evidence type="ECO:0000259" key="2">
    <source>
        <dbReference type="PROSITE" id="PS50112"/>
    </source>
</evidence>
<dbReference type="InterPro" id="IPR043128">
    <property type="entry name" value="Rev_trsase/Diguanyl_cyclase"/>
</dbReference>
<evidence type="ECO:0000259" key="3">
    <source>
        <dbReference type="PROSITE" id="PS50883"/>
    </source>
</evidence>
<dbReference type="InterPro" id="IPR001633">
    <property type="entry name" value="EAL_dom"/>
</dbReference>
<gene>
    <name evidence="6" type="ORF">JJB09_08045</name>
</gene>
<dbReference type="Gene3D" id="3.30.450.20">
    <property type="entry name" value="PAS domain"/>
    <property type="match status" value="1"/>
</dbReference>
<dbReference type="NCBIfam" id="TIGR00254">
    <property type="entry name" value="GGDEF"/>
    <property type="match status" value="1"/>
</dbReference>
<reference evidence="6" key="1">
    <citation type="submission" date="2021-01" db="EMBL/GenBank/DDBJ databases">
        <title>Rhizobium sp. strain KVB221 16S ribosomal RNA gene Genome sequencing and assembly.</title>
        <authorList>
            <person name="Kang M."/>
        </authorList>
    </citation>
    <scope>NUCLEOTIDE SEQUENCE</scope>
    <source>
        <strain evidence="6">KVB221</strain>
    </source>
</reference>
<feature type="domain" description="GGDEF" evidence="5">
    <location>
        <begin position="380"/>
        <end position="513"/>
    </location>
</feature>
<dbReference type="RefSeq" id="WP_201656786.1">
    <property type="nucleotide sequence ID" value="NZ_JAEQNC010000004.1"/>
</dbReference>
<dbReference type="CDD" id="cd01948">
    <property type="entry name" value="EAL"/>
    <property type="match status" value="1"/>
</dbReference>
<dbReference type="CDD" id="cd06225">
    <property type="entry name" value="HAMP"/>
    <property type="match status" value="1"/>
</dbReference>
<feature type="domain" description="PAS" evidence="2">
    <location>
        <begin position="225"/>
        <end position="280"/>
    </location>
</feature>
<dbReference type="GO" id="GO:0016020">
    <property type="term" value="C:membrane"/>
    <property type="evidence" value="ECO:0007669"/>
    <property type="project" value="InterPro"/>
</dbReference>
<evidence type="ECO:0000256" key="1">
    <source>
        <dbReference type="SAM" id="Phobius"/>
    </source>
</evidence>
<dbReference type="PANTHER" id="PTHR44757:SF2">
    <property type="entry name" value="BIOFILM ARCHITECTURE MAINTENANCE PROTEIN MBAA"/>
    <property type="match status" value="1"/>
</dbReference>
<name>A0A937CLS0_9HYPH</name>
<dbReference type="SMART" id="SM00052">
    <property type="entry name" value="EAL"/>
    <property type="match status" value="1"/>
</dbReference>